<dbReference type="Pfam" id="PF07514">
    <property type="entry name" value="TraI_2"/>
    <property type="match status" value="1"/>
</dbReference>
<dbReference type="InterPro" id="IPR011119">
    <property type="entry name" value="Unchr_helicase_relaxase_TraI"/>
</dbReference>
<dbReference type="EMBL" id="AP018786">
    <property type="protein sequence ID" value="BBF23458.1"/>
    <property type="molecule type" value="Genomic_DNA"/>
</dbReference>
<feature type="domain" description="Uncharacterised" evidence="2">
    <location>
        <begin position="165"/>
        <end position="261"/>
    </location>
</feature>
<feature type="compositionally biased region" description="Basic and acidic residues" evidence="1">
    <location>
        <begin position="1"/>
        <end position="11"/>
    </location>
</feature>
<evidence type="ECO:0000313" key="4">
    <source>
        <dbReference type="Proteomes" id="UP000271003"/>
    </source>
</evidence>
<proteinExistence type="predicted"/>
<evidence type="ECO:0000313" key="3">
    <source>
        <dbReference type="EMBL" id="BBF23458.1"/>
    </source>
</evidence>
<feature type="compositionally biased region" description="Basic and acidic residues" evidence="1">
    <location>
        <begin position="535"/>
        <end position="549"/>
    </location>
</feature>
<dbReference type="RefSeq" id="WP_170143861.1">
    <property type="nucleotide sequence ID" value="NZ_AP018786.1"/>
</dbReference>
<feature type="region of interest" description="Disordered" evidence="1">
    <location>
        <begin position="341"/>
        <end position="370"/>
    </location>
</feature>
<feature type="compositionally biased region" description="Acidic residues" evidence="1">
    <location>
        <begin position="343"/>
        <end position="352"/>
    </location>
</feature>
<keyword evidence="4" id="KW-1185">Reference proteome</keyword>
<evidence type="ECO:0000256" key="1">
    <source>
        <dbReference type="SAM" id="MobiDB-lite"/>
    </source>
</evidence>
<dbReference type="Gene3D" id="1.10.3210.40">
    <property type="match status" value="1"/>
</dbReference>
<evidence type="ECO:0000259" key="2">
    <source>
        <dbReference type="Pfam" id="PF07514"/>
    </source>
</evidence>
<dbReference type="Proteomes" id="UP000271003">
    <property type="component" value="Chromosome"/>
</dbReference>
<dbReference type="KEGG" id="sutt:SUTMEG_13490"/>
<feature type="compositionally biased region" description="Basic and acidic residues" evidence="1">
    <location>
        <begin position="51"/>
        <end position="67"/>
    </location>
</feature>
<feature type="region of interest" description="Disordered" evidence="1">
    <location>
        <begin position="849"/>
        <end position="877"/>
    </location>
</feature>
<organism evidence="3 4">
    <name type="scientific">Sutterella megalosphaeroides</name>
    <dbReference type="NCBI Taxonomy" id="2494234"/>
    <lineage>
        <taxon>Bacteria</taxon>
        <taxon>Pseudomonadati</taxon>
        <taxon>Pseudomonadota</taxon>
        <taxon>Betaproteobacteria</taxon>
        <taxon>Burkholderiales</taxon>
        <taxon>Sutterellaceae</taxon>
        <taxon>Sutterella</taxon>
    </lineage>
</organism>
<feature type="region of interest" description="Disordered" evidence="1">
    <location>
        <begin position="531"/>
        <end position="550"/>
    </location>
</feature>
<feature type="region of interest" description="Disordered" evidence="1">
    <location>
        <begin position="796"/>
        <end position="822"/>
    </location>
</feature>
<dbReference type="AlphaFoldDB" id="A0A2Z6IE30"/>
<sequence>MHDPNHPEFHSDLSSVSDASSAREVERFLEHPRIAPSAVDERLKVLVRSWRAREDEDAPERGSRPPEARPAVVSALLSAMAPVLKFFPSVAEAARGAEKGPRSSRGKGDVRDREALAKREREDVAERAAKARLRRAIPAWTWDEAHRPILAPAAPERILALNEGVLRRLSTAVGDEALFYAHVWPLVVRWAEAAQLLPRSPSGPFSEEGGLFRSGLETAVRSVEHFNAMLPRTDLEPKARRLYTVKMTVAACAAGLFYDAGVFESLRIEAIPEADAKRAGSPAADPFAFPTRRVVFEPMAETLCDFAKRHAGFVLELVWTKSVLEERARREAVLALKIREDDSGASEEEKDAEEGRPGFGNSSDDSEPSALSDADWAAFAARNRPSPRADAFYGRSFVLHLLPTLLPSATVRWLAHGTRLPGARDAGDSGLTGNASAWIDEAPVYAALQCVLLRSSAAVSAGPLARDVRILVEAVLRAHLDVMKRRDAAAVRISGRTQLHYAFADLIEKAVEGLVRDLSWRINPEEARIGAGANGRDDAEGAHGAHGENADAWDDLDDVDRLVDRTKEPFVRALLWGSDGLYGKFPETAIDVINYLREHFGLTDLPDDIHLVAAVMAEAGIVRTAAAGTVLHRVECPDGWDAEALGLPSGIRSWNALAFAHPEALVDLAIQSARGRVEVKPIEGPVTKILRDEERERAFAEGRDPSLGRPERPEAAGRPRLVWVVRTGSETSPAVARLVADAVDVLNDRPDAERFATNLGLFIPESAFPDGDLSDIEPLLRLSGLFVMRTSAGRAVLPGASNGATGSDSVRNSLNERKSRGPRVDREGLDVLWAADEIAGGAISARNAAGEGGAKFSNPAKPMKPRTRPSAPSDRLGVVIPATRVRIVGRWKNGRESEMPWPAPGRRLAGEE</sequence>
<feature type="compositionally biased region" description="Basic and acidic residues" evidence="1">
    <location>
        <begin position="21"/>
        <end position="33"/>
    </location>
</feature>
<feature type="region of interest" description="Disordered" evidence="1">
    <location>
        <begin position="50"/>
        <end position="69"/>
    </location>
</feature>
<accession>A0A2Z6IE30</accession>
<feature type="region of interest" description="Disordered" evidence="1">
    <location>
        <begin position="95"/>
        <end position="121"/>
    </location>
</feature>
<name>A0A2Z6IE30_9BURK</name>
<feature type="region of interest" description="Disordered" evidence="1">
    <location>
        <begin position="1"/>
        <end position="33"/>
    </location>
</feature>
<feature type="compositionally biased region" description="Polar residues" evidence="1">
    <location>
        <begin position="802"/>
        <end position="813"/>
    </location>
</feature>
<reference evidence="3 4" key="1">
    <citation type="journal article" date="2018" name="Int. J. Syst. Evol. Microbiol.">
        <title>Mesosutterella multiformis gen. nov., sp. nov., a member of the family Sutterellaceae and Sutterella megalosphaeroides sp. nov., isolated from human faeces.</title>
        <authorList>
            <person name="Sakamoto M."/>
            <person name="Ikeyama N."/>
            <person name="Kunihiro T."/>
            <person name="Iino T."/>
            <person name="Yuki M."/>
            <person name="Ohkuma M."/>
        </authorList>
    </citation>
    <scope>NUCLEOTIDE SEQUENCE [LARGE SCALE GENOMIC DNA]</scope>
    <source>
        <strain evidence="3 4">6FBBBH3</strain>
    </source>
</reference>
<protein>
    <recommendedName>
        <fullName evidence="2">Uncharacterized domain-containing protein</fullName>
    </recommendedName>
</protein>
<gene>
    <name evidence="3" type="ORF">SUTMEG_13490</name>
</gene>